<reference evidence="5" key="1">
    <citation type="journal article" date="2014" name="Int. J. Syst. Evol. Microbiol.">
        <title>Complete genome sequence of Corynebacterium casei LMG S-19264T (=DSM 44701T), isolated from a smear-ripened cheese.</title>
        <authorList>
            <consortium name="US DOE Joint Genome Institute (JGI-PGF)"/>
            <person name="Walter F."/>
            <person name="Albersmeier A."/>
            <person name="Kalinowski J."/>
            <person name="Ruckert C."/>
        </authorList>
    </citation>
    <scope>NUCLEOTIDE SEQUENCE</scope>
    <source>
        <strain evidence="5">CGMCC 1.12506</strain>
    </source>
</reference>
<dbReference type="Pfam" id="PF05163">
    <property type="entry name" value="DinB"/>
    <property type="match status" value="1"/>
</dbReference>
<proteinExistence type="inferred from homology"/>
<evidence type="ECO:0000256" key="3">
    <source>
        <dbReference type="PIRSR" id="PIRSR607837-1"/>
    </source>
</evidence>
<evidence type="ECO:0000256" key="1">
    <source>
        <dbReference type="ARBA" id="ARBA00008635"/>
    </source>
</evidence>
<sequence length="174" mass="19603">MRYLFILLLSVLFCPSVMGQNHDSLFVASALKKLENSKAYLLQVADMMPADQYAFRPTEEEMRFGDQLLHISSNIGWLCSSYLSDGTNPVSKSDEKLTTKDSIRAVVVRTYDYAIGVLKQFPSDALGDKVSFFAGPLTKLQIINLLSDHQTHHRGQLLVYLRLSGLTPPRYVGW</sequence>
<evidence type="ECO:0000256" key="2">
    <source>
        <dbReference type="ARBA" id="ARBA00022723"/>
    </source>
</evidence>
<keyword evidence="6" id="KW-1185">Reference proteome</keyword>
<keyword evidence="2 3" id="KW-0479">Metal-binding</keyword>
<reference evidence="5" key="2">
    <citation type="submission" date="2020-09" db="EMBL/GenBank/DDBJ databases">
        <authorList>
            <person name="Sun Q."/>
            <person name="Zhou Y."/>
        </authorList>
    </citation>
    <scope>NUCLEOTIDE SEQUENCE</scope>
    <source>
        <strain evidence="5">CGMCC 1.12506</strain>
    </source>
</reference>
<feature type="signal peptide" evidence="4">
    <location>
        <begin position="1"/>
        <end position="19"/>
    </location>
</feature>
<dbReference type="GO" id="GO:0046872">
    <property type="term" value="F:metal ion binding"/>
    <property type="evidence" value="ECO:0007669"/>
    <property type="project" value="UniProtKB-KW"/>
</dbReference>
<organism evidence="5 6">
    <name type="scientific">Flavobacterium orientale</name>
    <dbReference type="NCBI Taxonomy" id="1756020"/>
    <lineage>
        <taxon>Bacteria</taxon>
        <taxon>Pseudomonadati</taxon>
        <taxon>Bacteroidota</taxon>
        <taxon>Flavobacteriia</taxon>
        <taxon>Flavobacteriales</taxon>
        <taxon>Flavobacteriaceae</taxon>
        <taxon>Flavobacterium</taxon>
    </lineage>
</organism>
<feature type="binding site" evidence="3">
    <location>
        <position position="153"/>
    </location>
    <ligand>
        <name>a divalent metal cation</name>
        <dbReference type="ChEBI" id="CHEBI:60240"/>
    </ligand>
</feature>
<accession>A0A917DCG4</accession>
<protein>
    <recommendedName>
        <fullName evidence="7">DinB family protein</fullName>
    </recommendedName>
</protein>
<feature type="chain" id="PRO_5036812453" description="DinB family protein" evidence="4">
    <location>
        <begin position="20"/>
        <end position="174"/>
    </location>
</feature>
<evidence type="ECO:0000256" key="4">
    <source>
        <dbReference type="SAM" id="SignalP"/>
    </source>
</evidence>
<dbReference type="Gene3D" id="1.20.120.450">
    <property type="entry name" value="dinb family like domain"/>
    <property type="match status" value="1"/>
</dbReference>
<gene>
    <name evidence="5" type="ORF">GCM10011343_15930</name>
</gene>
<dbReference type="EMBL" id="BMFG01000005">
    <property type="protein sequence ID" value="GGD26520.1"/>
    <property type="molecule type" value="Genomic_DNA"/>
</dbReference>
<evidence type="ECO:0000313" key="6">
    <source>
        <dbReference type="Proteomes" id="UP000625735"/>
    </source>
</evidence>
<comment type="caution">
    <text evidence="5">The sequence shown here is derived from an EMBL/GenBank/DDBJ whole genome shotgun (WGS) entry which is preliminary data.</text>
</comment>
<dbReference type="InterPro" id="IPR034660">
    <property type="entry name" value="DinB/YfiT-like"/>
</dbReference>
<dbReference type="SUPFAM" id="SSF109854">
    <property type="entry name" value="DinB/YfiT-like putative metalloenzymes"/>
    <property type="match status" value="1"/>
</dbReference>
<comment type="similarity">
    <text evidence="1">Belongs to the DinB family.</text>
</comment>
<dbReference type="Proteomes" id="UP000625735">
    <property type="component" value="Unassembled WGS sequence"/>
</dbReference>
<evidence type="ECO:0000313" key="5">
    <source>
        <dbReference type="EMBL" id="GGD26520.1"/>
    </source>
</evidence>
<dbReference type="InterPro" id="IPR007837">
    <property type="entry name" value="DinB"/>
</dbReference>
<dbReference type="AlphaFoldDB" id="A0A917DCG4"/>
<evidence type="ECO:0008006" key="7">
    <source>
        <dbReference type="Google" id="ProtNLM"/>
    </source>
</evidence>
<name>A0A917DCG4_9FLAO</name>
<feature type="binding site" evidence="3">
    <location>
        <position position="149"/>
    </location>
    <ligand>
        <name>a divalent metal cation</name>
        <dbReference type="ChEBI" id="CHEBI:60240"/>
    </ligand>
</feature>
<feature type="binding site" evidence="3">
    <location>
        <position position="70"/>
    </location>
    <ligand>
        <name>a divalent metal cation</name>
        <dbReference type="ChEBI" id="CHEBI:60240"/>
    </ligand>
</feature>
<keyword evidence="4" id="KW-0732">Signal</keyword>
<dbReference type="RefSeq" id="WP_188362029.1">
    <property type="nucleotide sequence ID" value="NZ_BMFG01000005.1"/>
</dbReference>